<accession>A0A194XV78</accession>
<feature type="signal peptide" evidence="1">
    <location>
        <begin position="1"/>
        <end position="24"/>
    </location>
</feature>
<gene>
    <name evidence="2" type="ORF">LY89DRAFT_776131</name>
</gene>
<evidence type="ECO:0000256" key="1">
    <source>
        <dbReference type="SAM" id="SignalP"/>
    </source>
</evidence>
<dbReference type="EMBL" id="KQ947404">
    <property type="protein sequence ID" value="KUJ23924.1"/>
    <property type="molecule type" value="Genomic_DNA"/>
</dbReference>
<keyword evidence="1" id="KW-0732">Signal</keyword>
<dbReference type="Proteomes" id="UP000070700">
    <property type="component" value="Unassembled WGS sequence"/>
</dbReference>
<dbReference type="GeneID" id="28831740"/>
<proteinExistence type="predicted"/>
<dbReference type="AlphaFoldDB" id="A0A194XV78"/>
<keyword evidence="3" id="KW-1185">Reference proteome</keyword>
<dbReference type="OrthoDB" id="3550960at2759"/>
<feature type="chain" id="PRO_5008268679" evidence="1">
    <location>
        <begin position="25"/>
        <end position="188"/>
    </location>
</feature>
<evidence type="ECO:0000313" key="2">
    <source>
        <dbReference type="EMBL" id="KUJ23924.1"/>
    </source>
</evidence>
<protein>
    <submittedName>
        <fullName evidence="2">Uncharacterized protein</fullName>
    </submittedName>
</protein>
<dbReference type="InParanoid" id="A0A194XV78"/>
<evidence type="ECO:0000313" key="3">
    <source>
        <dbReference type="Proteomes" id="UP000070700"/>
    </source>
</evidence>
<organism evidence="2 3">
    <name type="scientific">Mollisia scopiformis</name>
    <name type="common">Conifer needle endophyte fungus</name>
    <name type="synonym">Phialocephala scopiformis</name>
    <dbReference type="NCBI Taxonomy" id="149040"/>
    <lineage>
        <taxon>Eukaryota</taxon>
        <taxon>Fungi</taxon>
        <taxon>Dikarya</taxon>
        <taxon>Ascomycota</taxon>
        <taxon>Pezizomycotina</taxon>
        <taxon>Leotiomycetes</taxon>
        <taxon>Helotiales</taxon>
        <taxon>Mollisiaceae</taxon>
        <taxon>Mollisia</taxon>
    </lineage>
</organism>
<sequence length="188" mass="21507">MATDLFSLCLFLAAVLKLGGTLHAAPYEIDVYQEIIALIVDNFKRVKLIRKTTSCSRYKGLELDAQLQKIEDVLKKARRAVSWIPRDMNGNSDLGPREFVAWTLTWKKVADAHQELLRMCSIELAELKIEMAELDQASKRHYPETIFFEQVRQQTWTILCDRAKRNASLYVGPGDQLSRSIADNVMAF</sequence>
<dbReference type="RefSeq" id="XP_018078279.1">
    <property type="nucleotide sequence ID" value="XM_018222014.1"/>
</dbReference>
<reference evidence="2 3" key="1">
    <citation type="submission" date="2015-10" db="EMBL/GenBank/DDBJ databases">
        <title>Full genome of DAOMC 229536 Phialocephala scopiformis, a fungal endophyte of spruce producing the potent anti-insectan compound rugulosin.</title>
        <authorList>
            <consortium name="DOE Joint Genome Institute"/>
            <person name="Walker A.K."/>
            <person name="Frasz S.L."/>
            <person name="Seifert K.A."/>
            <person name="Miller J.D."/>
            <person name="Mondo S.J."/>
            <person name="Labutti K."/>
            <person name="Lipzen A."/>
            <person name="Dockter R."/>
            <person name="Kennedy M."/>
            <person name="Grigoriev I.V."/>
            <person name="Spatafora J.W."/>
        </authorList>
    </citation>
    <scope>NUCLEOTIDE SEQUENCE [LARGE SCALE GENOMIC DNA]</scope>
    <source>
        <strain evidence="2 3">CBS 120377</strain>
    </source>
</reference>
<dbReference type="KEGG" id="psco:LY89DRAFT_776131"/>
<name>A0A194XV78_MOLSC</name>